<evidence type="ECO:0000256" key="2">
    <source>
        <dbReference type="SAM" id="Phobius"/>
    </source>
</evidence>
<dbReference type="PANTHER" id="PTHR36383:SF1">
    <property type="entry name" value="PROTEIN, PUTATIVE-RELATED"/>
    <property type="match status" value="1"/>
</dbReference>
<feature type="transmembrane region" description="Helical" evidence="2">
    <location>
        <begin position="186"/>
        <end position="206"/>
    </location>
</feature>
<protein>
    <recommendedName>
        <fullName evidence="5">Homer protein</fullName>
    </recommendedName>
</protein>
<evidence type="ECO:0000313" key="3">
    <source>
        <dbReference type="EMBL" id="GKV04003.1"/>
    </source>
</evidence>
<feature type="transmembrane region" description="Helical" evidence="2">
    <location>
        <begin position="246"/>
        <end position="263"/>
    </location>
</feature>
<dbReference type="EMBL" id="BPVZ01000021">
    <property type="protein sequence ID" value="GKV04003.1"/>
    <property type="molecule type" value="Genomic_DNA"/>
</dbReference>
<proteinExistence type="predicted"/>
<dbReference type="AlphaFoldDB" id="A0AAV5J0M4"/>
<keyword evidence="2" id="KW-0812">Transmembrane</keyword>
<gene>
    <name evidence="3" type="ORF">SLEP1_g16222</name>
</gene>
<reference evidence="3 4" key="1">
    <citation type="journal article" date="2021" name="Commun. Biol.">
        <title>The genome of Shorea leprosula (Dipterocarpaceae) highlights the ecological relevance of drought in aseasonal tropical rainforests.</title>
        <authorList>
            <person name="Ng K.K.S."/>
            <person name="Kobayashi M.J."/>
            <person name="Fawcett J.A."/>
            <person name="Hatakeyama M."/>
            <person name="Paape T."/>
            <person name="Ng C.H."/>
            <person name="Ang C.C."/>
            <person name="Tnah L.H."/>
            <person name="Lee C.T."/>
            <person name="Nishiyama T."/>
            <person name="Sese J."/>
            <person name="O'Brien M.J."/>
            <person name="Copetti D."/>
            <person name="Mohd Noor M.I."/>
            <person name="Ong R.C."/>
            <person name="Putra M."/>
            <person name="Sireger I.Z."/>
            <person name="Indrioko S."/>
            <person name="Kosugi Y."/>
            <person name="Izuno A."/>
            <person name="Isagi Y."/>
            <person name="Lee S.L."/>
            <person name="Shimizu K.K."/>
        </authorList>
    </citation>
    <scope>NUCLEOTIDE SEQUENCE [LARGE SCALE GENOMIC DNA]</scope>
    <source>
        <strain evidence="3">214</strain>
    </source>
</reference>
<comment type="caution">
    <text evidence="3">The sequence shown here is derived from an EMBL/GenBank/DDBJ whole genome shotgun (WGS) entry which is preliminary data.</text>
</comment>
<feature type="transmembrane region" description="Helical" evidence="2">
    <location>
        <begin position="283"/>
        <end position="302"/>
    </location>
</feature>
<keyword evidence="1" id="KW-0175">Coiled coil</keyword>
<evidence type="ECO:0008006" key="5">
    <source>
        <dbReference type="Google" id="ProtNLM"/>
    </source>
</evidence>
<name>A0AAV5J0M4_9ROSI</name>
<accession>A0AAV5J0M4</accession>
<keyword evidence="4" id="KW-1185">Reference proteome</keyword>
<dbReference type="Proteomes" id="UP001054252">
    <property type="component" value="Unassembled WGS sequence"/>
</dbReference>
<evidence type="ECO:0000256" key="1">
    <source>
        <dbReference type="SAM" id="Coils"/>
    </source>
</evidence>
<sequence length="319" mass="34699">MSTTVTSVLHISVNPKFLFTESFCISSPACLKPFYYRGRTSKPLHLVVKCSGNSGQGATGDSLNDALSGMVDEQVEELLNREENRGLLDGLEQASLRVEKARRELAEIEKQQLEAKLLRDYVNQLEARAAEIAECQQEISEAREMVEAAGRSLLLDAEGAGGKEAFIENGSGEIDKDKERWESVKAAFISAVIGTLASLPISFTQVTNSTELILPIAITSISCALFGVTFRYTVRRDLDNIQLKTGTSAAFGVVKGLATLGGGPPLELNPASIFSHAFDGALYVSQNLFIFIFAAVGLDFCFKTRLLSSFPMKKIISRD</sequence>
<feature type="coiled-coil region" evidence="1">
    <location>
        <begin position="84"/>
        <end position="152"/>
    </location>
</feature>
<organism evidence="3 4">
    <name type="scientific">Rubroshorea leprosula</name>
    <dbReference type="NCBI Taxonomy" id="152421"/>
    <lineage>
        <taxon>Eukaryota</taxon>
        <taxon>Viridiplantae</taxon>
        <taxon>Streptophyta</taxon>
        <taxon>Embryophyta</taxon>
        <taxon>Tracheophyta</taxon>
        <taxon>Spermatophyta</taxon>
        <taxon>Magnoliopsida</taxon>
        <taxon>eudicotyledons</taxon>
        <taxon>Gunneridae</taxon>
        <taxon>Pentapetalae</taxon>
        <taxon>rosids</taxon>
        <taxon>malvids</taxon>
        <taxon>Malvales</taxon>
        <taxon>Dipterocarpaceae</taxon>
        <taxon>Rubroshorea</taxon>
    </lineage>
</organism>
<keyword evidence="2" id="KW-1133">Transmembrane helix</keyword>
<dbReference type="PANTHER" id="PTHR36383">
    <property type="entry name" value="OS09G0529350 PROTEIN"/>
    <property type="match status" value="1"/>
</dbReference>
<evidence type="ECO:0000313" key="4">
    <source>
        <dbReference type="Proteomes" id="UP001054252"/>
    </source>
</evidence>
<keyword evidence="2" id="KW-0472">Membrane</keyword>
<feature type="transmembrane region" description="Helical" evidence="2">
    <location>
        <begin position="212"/>
        <end position="234"/>
    </location>
</feature>